<keyword evidence="10" id="KW-0862">Zinc</keyword>
<evidence type="ECO:0000256" key="10">
    <source>
        <dbReference type="ARBA" id="ARBA00022833"/>
    </source>
</evidence>
<dbReference type="Pfam" id="PF01752">
    <property type="entry name" value="Peptidase_M9"/>
    <property type="match status" value="1"/>
</dbReference>
<evidence type="ECO:0000256" key="2">
    <source>
        <dbReference type="ARBA" id="ARBA00001947"/>
    </source>
</evidence>
<evidence type="ECO:0000256" key="3">
    <source>
        <dbReference type="ARBA" id="ARBA00004613"/>
    </source>
</evidence>
<dbReference type="InterPro" id="IPR007280">
    <property type="entry name" value="Peptidase_C_arc/bac"/>
</dbReference>
<comment type="catalytic activity">
    <reaction evidence="1">
        <text>Digestion of native collagen in the triple helical region at Xaa-|-Gly bonds. With synthetic peptides, a preference is shown for Gly at P3 and P1', Pro and Ala at P2 and P2', and hydroxyproline, Ala or Arg at P3'.</text>
        <dbReference type="EC" id="3.4.24.3"/>
    </reaction>
</comment>
<sequence>MKYPNCHALALMAVAVASSFAAYAVEAPTPASITPVTEALLHSTQRSETRTDPKPMQDPTFQPPVRMFADANCDVAAFARADTAGLAKMITSSTTSCMNQLFGVTGSNAQAIFKEAKLVAALDELTRLAPRYDGTNKEGIYQVVMFLRAGYYVQWYNKKDVGDYGAAAKAAQQRALDAFFANKAIWTISKENGDILGETVTLIDSAGENARFMPVIKEMLRTFGAEQRKVSSVRNAYNNAFTVYFRGHQNADFKALMKADGSYATAVFDFYRRNLNMRGTGDEFMLANAARELARFLQYPERKAEVQPMVRTMITDNALGGSGASIWMAAVDGANYYDKDNCSYYGTCNYKADLAAKILPITHKCGPTLTIRAQEMTAEQLAGACADLAAEEKLFHYGTFGNTDPLASTPVPNDNNTALEVVVFDDYNNYNTYAGPLFGISTNNGGMYLEGNPAKPGNQARFIAHEAQWKRPLFEVWNLKHEYIHYLDGRYNAEGDFGKSQSVAMVWWGEGVAEYYSYQNNNTGAVNEARKGTYSLSTLFKTTYANADSNRIYAWGYLAVRYMHERQRPFVENMLLATRRGDFAGYQKMINDLGTSLDADFAAWLKTVATGGEFAGGKPSNGGGGNNTNTAPLVTGLSDVKVNVGQTIPVLNFTVSDKETAADQLKVNVQINNTNLIPASGMVLGGTGSQRTLTLLPNAKATGEAVVTVVVSDGKLTSQQSIKVTIGSGTSSNTAPKIAGLRDINASAGQAASLNFTVSDAETAAGQLKVSVASSNTGLIPTDALILGGSNEQRTLTIKPAAGKTGEGMVTVSVSDGSLTSQSSFKVTVAGTGGVNTAPKFGGLRDVSVTAGQTGTLNFTVSDQETPAEKLAVFAVSSDPSILPPGALEISGKGTERTLSLKPVGGKGGEVNVLMGVFDGELFTQGMFNVKVSAATGNTAPRIVGLKDINASAGTATTEMFGVLDQETPSSKLKVTATAADSNLIPADGLVLTGTDAARVLTVKPAAGKTGETTVTVTVDDGQLSTKSDIKVKVAGETGDSCPKDRKDALADGCTRSNIASNGSSWYWLWVPKGVQKLTINTSGGSGDVDLYVKSQNWPSETKFDGKSTNAGNEESVVLDNPTASNGEYYHIMMRAKQPYSGVSINAKFN</sequence>
<dbReference type="Proteomes" id="UP001172778">
    <property type="component" value="Unassembled WGS sequence"/>
</dbReference>
<dbReference type="Gene3D" id="2.60.40.10">
    <property type="entry name" value="Immunoglobulins"/>
    <property type="match status" value="1"/>
</dbReference>
<dbReference type="Pfam" id="PF04151">
    <property type="entry name" value="PPC"/>
    <property type="match status" value="1"/>
</dbReference>
<dbReference type="Gene3D" id="2.60.120.380">
    <property type="match status" value="1"/>
</dbReference>
<dbReference type="Gene3D" id="1.10.390.20">
    <property type="match status" value="1"/>
</dbReference>
<dbReference type="InterPro" id="IPR013783">
    <property type="entry name" value="Ig-like_fold"/>
</dbReference>
<dbReference type="EC" id="3.4.24.3" evidence="4"/>
<name>A0ABT7DWP8_9NEIS</name>
<proteinExistence type="predicted"/>
<accession>A0ABT7DWP8</accession>
<keyword evidence="9 16" id="KW-0378">Hydrolase</keyword>
<evidence type="ECO:0000259" key="15">
    <source>
        <dbReference type="Pfam" id="PF08453"/>
    </source>
</evidence>
<comment type="cofactor">
    <cofactor evidence="2">
        <name>Zn(2+)</name>
        <dbReference type="ChEBI" id="CHEBI:29105"/>
    </cofactor>
</comment>
<evidence type="ECO:0000259" key="14">
    <source>
        <dbReference type="Pfam" id="PF04151"/>
    </source>
</evidence>
<evidence type="ECO:0000256" key="11">
    <source>
        <dbReference type="ARBA" id="ARBA00023049"/>
    </source>
</evidence>
<comment type="subcellular location">
    <subcellularLocation>
        <location evidence="3">Secreted</location>
    </subcellularLocation>
</comment>
<keyword evidence="6" id="KW-0645">Protease</keyword>
<evidence type="ECO:0000256" key="4">
    <source>
        <dbReference type="ARBA" id="ARBA00012653"/>
    </source>
</evidence>
<evidence type="ECO:0000313" key="17">
    <source>
        <dbReference type="Proteomes" id="UP001172778"/>
    </source>
</evidence>
<evidence type="ECO:0000256" key="7">
    <source>
        <dbReference type="ARBA" id="ARBA00022723"/>
    </source>
</evidence>
<evidence type="ECO:0000256" key="9">
    <source>
        <dbReference type="ARBA" id="ARBA00022801"/>
    </source>
</evidence>
<dbReference type="PANTHER" id="PTHR13062:SF9">
    <property type="entry name" value="MICROBIAL COLLAGENASE"/>
    <property type="match status" value="1"/>
</dbReference>
<gene>
    <name evidence="16" type="ORF">PZA18_03280</name>
</gene>
<dbReference type="InterPro" id="IPR002169">
    <property type="entry name" value="Peptidase_M9A/M9B"/>
</dbReference>
<evidence type="ECO:0000256" key="6">
    <source>
        <dbReference type="ARBA" id="ARBA00022670"/>
    </source>
</evidence>
<feature type="domain" description="Peptidase C-terminal archaeal/bacterial" evidence="14">
    <location>
        <begin position="1065"/>
        <end position="1130"/>
    </location>
</feature>
<evidence type="ECO:0000256" key="1">
    <source>
        <dbReference type="ARBA" id="ARBA00000424"/>
    </source>
</evidence>
<dbReference type="EMBL" id="JARRAF010000003">
    <property type="protein sequence ID" value="MDK2123072.1"/>
    <property type="molecule type" value="Genomic_DNA"/>
</dbReference>
<keyword evidence="5" id="KW-0964">Secreted</keyword>
<keyword evidence="11" id="KW-0482">Metalloprotease</keyword>
<keyword evidence="12" id="KW-0865">Zymogen</keyword>
<reference evidence="16" key="1">
    <citation type="submission" date="2023-03" db="EMBL/GenBank/DDBJ databases">
        <title>Chitinimonas shenzhenensis gen. nov., sp. nov., a novel member of family Burkholderiaceae isolated from activated sludge collected in Shen Zhen, China.</title>
        <authorList>
            <person name="Wang X."/>
        </authorList>
    </citation>
    <scope>NUCLEOTIDE SEQUENCE</scope>
    <source>
        <strain evidence="16">DQS-5</strain>
    </source>
</reference>
<keyword evidence="17" id="KW-1185">Reference proteome</keyword>
<feature type="domain" description="Peptidase M9 collagenase N-terminal" evidence="15">
    <location>
        <begin position="73"/>
        <end position="254"/>
    </location>
</feature>
<comment type="caution">
    <text evidence="16">The sequence shown here is derived from an EMBL/GenBank/DDBJ whole genome shotgun (WGS) entry which is preliminary data.</text>
</comment>
<dbReference type="Gene3D" id="3.40.30.160">
    <property type="entry name" value="Collagenase ColT, N-terminal domain"/>
    <property type="match status" value="1"/>
</dbReference>
<protein>
    <recommendedName>
        <fullName evidence="4">microbial collagenase</fullName>
        <ecNumber evidence="4">3.4.24.3</ecNumber>
    </recommendedName>
</protein>
<evidence type="ECO:0000256" key="5">
    <source>
        <dbReference type="ARBA" id="ARBA00022525"/>
    </source>
</evidence>
<dbReference type="GO" id="GO:0004222">
    <property type="term" value="F:metalloendopeptidase activity"/>
    <property type="evidence" value="ECO:0007669"/>
    <property type="project" value="UniProtKB-EC"/>
</dbReference>
<dbReference type="InterPro" id="IPR013661">
    <property type="entry name" value="Peptidase_M9_N_dom"/>
</dbReference>
<feature type="chain" id="PRO_5046587492" description="microbial collagenase" evidence="13">
    <location>
        <begin position="25"/>
        <end position="1150"/>
    </location>
</feature>
<keyword evidence="7" id="KW-0479">Metal-binding</keyword>
<organism evidence="16 17">
    <name type="scientific">Parachitinimonas caeni</name>
    <dbReference type="NCBI Taxonomy" id="3031301"/>
    <lineage>
        <taxon>Bacteria</taxon>
        <taxon>Pseudomonadati</taxon>
        <taxon>Pseudomonadota</taxon>
        <taxon>Betaproteobacteria</taxon>
        <taxon>Neisseriales</taxon>
        <taxon>Chitinibacteraceae</taxon>
        <taxon>Parachitinimonas</taxon>
    </lineage>
</organism>
<dbReference type="PANTHER" id="PTHR13062">
    <property type="entry name" value="COLLAGENASE"/>
    <property type="match status" value="1"/>
</dbReference>
<evidence type="ECO:0000313" key="16">
    <source>
        <dbReference type="EMBL" id="MDK2123072.1"/>
    </source>
</evidence>
<dbReference type="Pfam" id="PF08453">
    <property type="entry name" value="Peptidase_M9_N"/>
    <property type="match status" value="1"/>
</dbReference>
<evidence type="ECO:0000256" key="12">
    <source>
        <dbReference type="ARBA" id="ARBA00023145"/>
    </source>
</evidence>
<feature type="signal peptide" evidence="13">
    <location>
        <begin position="1"/>
        <end position="24"/>
    </location>
</feature>
<keyword evidence="8 13" id="KW-0732">Signal</keyword>
<dbReference type="PRINTS" id="PR00931">
    <property type="entry name" value="MICOLLPTASE"/>
</dbReference>
<evidence type="ECO:0000256" key="8">
    <source>
        <dbReference type="ARBA" id="ARBA00022729"/>
    </source>
</evidence>
<evidence type="ECO:0000256" key="13">
    <source>
        <dbReference type="SAM" id="SignalP"/>
    </source>
</evidence>